<gene>
    <name evidence="2" type="ORF">TsocGM_14870</name>
</gene>
<feature type="transmembrane region" description="Helical" evidence="1">
    <location>
        <begin position="167"/>
        <end position="192"/>
    </location>
</feature>
<protein>
    <recommendedName>
        <fullName evidence="4">DUF4013 domain-containing protein</fullName>
    </recommendedName>
</protein>
<dbReference type="RefSeq" id="WP_126726259.1">
    <property type="nucleotide sequence ID" value="NZ_RYZH01000028.1"/>
</dbReference>
<dbReference type="Proteomes" id="UP000280296">
    <property type="component" value="Unassembled WGS sequence"/>
</dbReference>
<keyword evidence="1" id="KW-0472">Membrane</keyword>
<evidence type="ECO:0000313" key="2">
    <source>
        <dbReference type="EMBL" id="RUL86924.1"/>
    </source>
</evidence>
<organism evidence="2 3">
    <name type="scientific">Tautonia sociabilis</name>
    <dbReference type="NCBI Taxonomy" id="2080755"/>
    <lineage>
        <taxon>Bacteria</taxon>
        <taxon>Pseudomonadati</taxon>
        <taxon>Planctomycetota</taxon>
        <taxon>Planctomycetia</taxon>
        <taxon>Isosphaerales</taxon>
        <taxon>Isosphaeraceae</taxon>
        <taxon>Tautonia</taxon>
    </lineage>
</organism>
<keyword evidence="3" id="KW-1185">Reference proteome</keyword>
<name>A0A432MHT1_9BACT</name>
<reference evidence="2 3" key="1">
    <citation type="submission" date="2018-12" db="EMBL/GenBank/DDBJ databases">
        <authorList>
            <person name="Toschakov S.V."/>
        </authorList>
    </citation>
    <scope>NUCLEOTIDE SEQUENCE [LARGE SCALE GENOMIC DNA]</scope>
    <source>
        <strain evidence="2 3">GM2012</strain>
    </source>
</reference>
<keyword evidence="1" id="KW-1133">Transmembrane helix</keyword>
<comment type="caution">
    <text evidence="2">The sequence shown here is derived from an EMBL/GenBank/DDBJ whole genome shotgun (WGS) entry which is preliminary data.</text>
</comment>
<feature type="transmembrane region" description="Helical" evidence="1">
    <location>
        <begin position="204"/>
        <end position="224"/>
    </location>
</feature>
<dbReference type="OrthoDB" id="278114at2"/>
<accession>A0A432MHT1</accession>
<proteinExistence type="predicted"/>
<dbReference type="EMBL" id="RYZH01000028">
    <property type="protein sequence ID" value="RUL86924.1"/>
    <property type="molecule type" value="Genomic_DNA"/>
</dbReference>
<evidence type="ECO:0000256" key="1">
    <source>
        <dbReference type="SAM" id="Phobius"/>
    </source>
</evidence>
<sequence length="255" mass="27107">MDEHDDRLAGDPVWELFPEGEPTATASRLGWWRKAVPIVVLCWLLSPSLAVAMASVAASIGEFRAARRLRRAIPDPAGGEICALFREAWGGWRIGVTSFALMFVTLALAGATGWEGDEPPPEFLVASLLSLAGFIASAALTAAGLIKALRSGMRVWLGEGINQARTLMLGMLLVGFTCTVLLPACVLILPGLAPSDGGRWQGVAAFAMMISFLFVAPVLILVLLDGLSRRILADRPGKFGPKAPTVGKWDVGRSD</sequence>
<evidence type="ECO:0000313" key="3">
    <source>
        <dbReference type="Proteomes" id="UP000280296"/>
    </source>
</evidence>
<reference evidence="2 3" key="2">
    <citation type="submission" date="2019-01" db="EMBL/GenBank/DDBJ databases">
        <title>Tautonia sociabilis, a novel thermotolerant planctomycete of Isosphaeraceae family, isolated from a 4000 m deep subterranean habitat.</title>
        <authorList>
            <person name="Kovaleva O.L."/>
            <person name="Elcheninov A.G."/>
            <person name="Van Heerden E."/>
            <person name="Toshchakov S.V."/>
            <person name="Novikov A."/>
            <person name="Bonch-Osmolovskaya E.A."/>
            <person name="Kublanov I.V."/>
        </authorList>
    </citation>
    <scope>NUCLEOTIDE SEQUENCE [LARGE SCALE GENOMIC DNA]</scope>
    <source>
        <strain evidence="2 3">GM2012</strain>
    </source>
</reference>
<feature type="transmembrane region" description="Helical" evidence="1">
    <location>
        <begin position="38"/>
        <end position="61"/>
    </location>
</feature>
<keyword evidence="1" id="KW-0812">Transmembrane</keyword>
<dbReference type="AlphaFoldDB" id="A0A432MHT1"/>
<feature type="transmembrane region" description="Helical" evidence="1">
    <location>
        <begin position="123"/>
        <end position="146"/>
    </location>
</feature>
<feature type="transmembrane region" description="Helical" evidence="1">
    <location>
        <begin position="94"/>
        <end position="111"/>
    </location>
</feature>
<evidence type="ECO:0008006" key="4">
    <source>
        <dbReference type="Google" id="ProtNLM"/>
    </source>
</evidence>